<evidence type="ECO:0000313" key="1">
    <source>
        <dbReference type="EMBL" id="SHE38669.1"/>
    </source>
</evidence>
<sequence>MFETIMVVDYSASSRPKTGKDTIWLGVIRAPFEGVELYNPPTRFRLSEIIKAVVKDSVDDQHRALLALDFAISYPASFIETFYRCTRGLATHEDSNPFSVNLLPTEIVHLYLYLERSVVDDSKNRNNRFDVASELNRAIGQRVFWGHPTRHSSQPWLYAHKDKRSLELIGEYRNCDQGARTISGRRFISSPFQLYGAGSVGSQSILGIARLMRLARELQDQGVAIDLWPYPMQSIAPAPLTLCEWWPSMIQLPDVYNGPKDRQQVICSCKYLSKLQDSGELTQLLNDRILDKDNPSYLEGAILGVPFK</sequence>
<dbReference type="OrthoDB" id="9804758at2"/>
<name>A0A1M4T2K8_9ACTN</name>
<dbReference type="RefSeq" id="WP_143146342.1">
    <property type="nucleotide sequence ID" value="NZ_FQUL01000004.1"/>
</dbReference>
<dbReference type="Proteomes" id="UP000184295">
    <property type="component" value="Unassembled WGS sequence"/>
</dbReference>
<proteinExistence type="predicted"/>
<dbReference type="GO" id="GO:0016740">
    <property type="term" value="F:transferase activity"/>
    <property type="evidence" value="ECO:0007669"/>
    <property type="project" value="UniProtKB-KW"/>
</dbReference>
<evidence type="ECO:0000313" key="2">
    <source>
        <dbReference type="Proteomes" id="UP000184295"/>
    </source>
</evidence>
<reference evidence="2" key="1">
    <citation type="submission" date="2016-11" db="EMBL/GenBank/DDBJ databases">
        <authorList>
            <person name="Varghese N."/>
            <person name="Submissions S."/>
        </authorList>
    </citation>
    <scope>NUCLEOTIDE SEQUENCE [LARGE SCALE GENOMIC DNA]</scope>
    <source>
        <strain evidence="2">DSM 19514</strain>
    </source>
</reference>
<dbReference type="STRING" id="1121881.SAMN02745225_00467"/>
<organism evidence="1 2">
    <name type="scientific">Ferrithrix thermotolerans DSM 19514</name>
    <dbReference type="NCBI Taxonomy" id="1121881"/>
    <lineage>
        <taxon>Bacteria</taxon>
        <taxon>Bacillati</taxon>
        <taxon>Actinomycetota</taxon>
        <taxon>Acidimicrobiia</taxon>
        <taxon>Acidimicrobiales</taxon>
        <taxon>Acidimicrobiaceae</taxon>
        <taxon>Ferrithrix</taxon>
    </lineage>
</organism>
<dbReference type="EMBL" id="FQUL01000004">
    <property type="protein sequence ID" value="SHE38669.1"/>
    <property type="molecule type" value="Genomic_DNA"/>
</dbReference>
<dbReference type="AlphaFoldDB" id="A0A1M4T2K8"/>
<accession>A0A1M4T2K8</accession>
<keyword evidence="2" id="KW-1185">Reference proteome</keyword>
<keyword evidence="1" id="KW-0808">Transferase</keyword>
<gene>
    <name evidence="1" type="ORF">SAMN02745225_00467</name>
</gene>
<protein>
    <submittedName>
        <fullName evidence="1">Molybdopterin molybdotransferase</fullName>
    </submittedName>
</protein>